<evidence type="ECO:0000313" key="2">
    <source>
        <dbReference type="Proteomes" id="UP001165960"/>
    </source>
</evidence>
<gene>
    <name evidence="1" type="ORF">DSO57_1034171</name>
</gene>
<keyword evidence="2" id="KW-1185">Reference proteome</keyword>
<proteinExistence type="predicted"/>
<sequence>MLTKQIANEKQYLTGLKIAMSLSVVAKSYKSLCASQYLSTYGVSYTEWNILAHIMVDYKMLREACSQEVNKRALAEHKKHKKLATAQTKASKKDATLTVRKIVAKQVQQVLFKSKFNKLKSQPESQSKPKNNDTKPKKFSS</sequence>
<dbReference type="EMBL" id="QTSX02002410">
    <property type="protein sequence ID" value="KAJ9075618.1"/>
    <property type="molecule type" value="Genomic_DNA"/>
</dbReference>
<evidence type="ECO:0000313" key="1">
    <source>
        <dbReference type="EMBL" id="KAJ9075618.1"/>
    </source>
</evidence>
<protein>
    <submittedName>
        <fullName evidence="1">Uncharacterized protein</fullName>
    </submittedName>
</protein>
<accession>A0ACC2TM42</accession>
<dbReference type="Proteomes" id="UP001165960">
    <property type="component" value="Unassembled WGS sequence"/>
</dbReference>
<reference evidence="1" key="1">
    <citation type="submission" date="2022-04" db="EMBL/GenBank/DDBJ databases">
        <title>Genome of the entomopathogenic fungus Entomophthora muscae.</title>
        <authorList>
            <person name="Elya C."/>
            <person name="Lovett B.R."/>
            <person name="Lee E."/>
            <person name="Macias A.M."/>
            <person name="Hajek A.E."/>
            <person name="De Bivort B.L."/>
            <person name="Kasson M.T."/>
            <person name="De Fine Licht H.H."/>
            <person name="Stajich J.E."/>
        </authorList>
    </citation>
    <scope>NUCLEOTIDE SEQUENCE</scope>
    <source>
        <strain evidence="1">Berkeley</strain>
    </source>
</reference>
<name>A0ACC2TM42_9FUNG</name>
<organism evidence="1 2">
    <name type="scientific">Entomophthora muscae</name>
    <dbReference type="NCBI Taxonomy" id="34485"/>
    <lineage>
        <taxon>Eukaryota</taxon>
        <taxon>Fungi</taxon>
        <taxon>Fungi incertae sedis</taxon>
        <taxon>Zoopagomycota</taxon>
        <taxon>Entomophthoromycotina</taxon>
        <taxon>Entomophthoromycetes</taxon>
        <taxon>Entomophthorales</taxon>
        <taxon>Entomophthoraceae</taxon>
        <taxon>Entomophthora</taxon>
    </lineage>
</organism>
<comment type="caution">
    <text evidence="1">The sequence shown here is derived from an EMBL/GenBank/DDBJ whole genome shotgun (WGS) entry which is preliminary data.</text>
</comment>